<reference evidence="10" key="1">
    <citation type="submission" date="2019-02" db="EMBL/GenBank/DDBJ databases">
        <title>Deep-cultivation of Planctomycetes and their phenomic and genomic characterization uncovers novel biology.</title>
        <authorList>
            <person name="Wiegand S."/>
            <person name="Jogler M."/>
            <person name="Boedeker C."/>
            <person name="Pinto D."/>
            <person name="Vollmers J."/>
            <person name="Rivas-Marin E."/>
            <person name="Kohn T."/>
            <person name="Peeters S.H."/>
            <person name="Heuer A."/>
            <person name="Rast P."/>
            <person name="Oberbeckmann S."/>
            <person name="Bunk B."/>
            <person name="Jeske O."/>
            <person name="Meyerdierks A."/>
            <person name="Storesund J.E."/>
            <person name="Kallscheuer N."/>
            <person name="Luecker S."/>
            <person name="Lage O.M."/>
            <person name="Pohl T."/>
            <person name="Merkel B.J."/>
            <person name="Hornburger P."/>
            <person name="Mueller R.-W."/>
            <person name="Bruemmer F."/>
            <person name="Labrenz M."/>
            <person name="Spormann A.M."/>
            <person name="Op den Camp H."/>
            <person name="Overmann J."/>
            <person name="Amann R."/>
            <person name="Jetten M.S.M."/>
            <person name="Mascher T."/>
            <person name="Medema M.H."/>
            <person name="Devos D.P."/>
            <person name="Kaster A.-K."/>
            <person name="Ovreas L."/>
            <person name="Rohde M."/>
            <person name="Galperin M.Y."/>
            <person name="Jogler C."/>
        </authorList>
    </citation>
    <scope>NUCLEOTIDE SEQUENCE [LARGE SCALE GENOMIC DNA]</scope>
    <source>
        <strain evidence="10">Pan97</strain>
    </source>
</reference>
<dbReference type="Gene3D" id="3.40.50.200">
    <property type="entry name" value="Peptidase S8/S53 domain"/>
    <property type="match status" value="1"/>
</dbReference>
<dbReference type="PROSITE" id="PS51892">
    <property type="entry name" value="SUBTILASE"/>
    <property type="match status" value="1"/>
</dbReference>
<evidence type="ECO:0000256" key="5">
    <source>
        <dbReference type="PROSITE-ProRule" id="PRU01240"/>
    </source>
</evidence>
<dbReference type="SUPFAM" id="SSF52743">
    <property type="entry name" value="Subtilisin-like"/>
    <property type="match status" value="1"/>
</dbReference>
<dbReference type="RefSeq" id="WP_196782230.1">
    <property type="nucleotide sequence ID" value="NZ_CP036289.1"/>
</dbReference>
<dbReference type="InterPro" id="IPR034204">
    <property type="entry name" value="PfSUB1-like_cat_dom"/>
</dbReference>
<keyword evidence="4 5" id="KW-0720">Serine protease</keyword>
<dbReference type="Gene3D" id="2.60.120.380">
    <property type="match status" value="1"/>
</dbReference>
<evidence type="ECO:0000259" key="8">
    <source>
        <dbReference type="Pfam" id="PF00082"/>
    </source>
</evidence>
<dbReference type="PANTHER" id="PTHR43399">
    <property type="entry name" value="SUBTILISIN-RELATED"/>
    <property type="match status" value="1"/>
</dbReference>
<name>A0A518C1L5_9BACT</name>
<evidence type="ECO:0000256" key="3">
    <source>
        <dbReference type="ARBA" id="ARBA00022801"/>
    </source>
</evidence>
<dbReference type="InterPro" id="IPR023828">
    <property type="entry name" value="Peptidase_S8_Ser-AS"/>
</dbReference>
<dbReference type="PROSITE" id="PS00138">
    <property type="entry name" value="SUBTILASE_SER"/>
    <property type="match status" value="1"/>
</dbReference>
<feature type="active site" description="Charge relay system" evidence="5">
    <location>
        <position position="431"/>
    </location>
</feature>
<feature type="domain" description="Peptidase S8/S53" evidence="8">
    <location>
        <begin position="202"/>
        <end position="461"/>
    </location>
</feature>
<dbReference type="GO" id="GO:0006508">
    <property type="term" value="P:proteolysis"/>
    <property type="evidence" value="ECO:0007669"/>
    <property type="project" value="UniProtKB-KW"/>
</dbReference>
<keyword evidence="3 5" id="KW-0378">Hydrolase</keyword>
<evidence type="ECO:0000256" key="2">
    <source>
        <dbReference type="ARBA" id="ARBA00022670"/>
    </source>
</evidence>
<evidence type="ECO:0000256" key="7">
    <source>
        <dbReference type="SAM" id="MobiDB-lite"/>
    </source>
</evidence>
<keyword evidence="2 5" id="KW-0645">Protease</keyword>
<dbReference type="Proteomes" id="UP000318626">
    <property type="component" value="Chromosome"/>
</dbReference>
<proteinExistence type="inferred from homology"/>
<feature type="region of interest" description="Disordered" evidence="7">
    <location>
        <begin position="485"/>
        <end position="519"/>
    </location>
</feature>
<dbReference type="KEGG" id="bvo:Pan97_00860"/>
<dbReference type="InterPro" id="IPR000209">
    <property type="entry name" value="Peptidase_S8/S53_dom"/>
</dbReference>
<dbReference type="CDD" id="cd07473">
    <property type="entry name" value="Peptidases_S8_Subtilisin_like"/>
    <property type="match status" value="1"/>
</dbReference>
<dbReference type="PRINTS" id="PR00723">
    <property type="entry name" value="SUBTILISIN"/>
</dbReference>
<dbReference type="PROSITE" id="PS00137">
    <property type="entry name" value="SUBTILASE_HIS"/>
    <property type="match status" value="1"/>
</dbReference>
<feature type="region of interest" description="Disordered" evidence="7">
    <location>
        <begin position="1"/>
        <end position="39"/>
    </location>
</feature>
<keyword evidence="10" id="KW-1185">Reference proteome</keyword>
<evidence type="ECO:0000256" key="1">
    <source>
        <dbReference type="ARBA" id="ARBA00011073"/>
    </source>
</evidence>
<feature type="active site" description="Charge relay system" evidence="5">
    <location>
        <position position="210"/>
    </location>
</feature>
<dbReference type="SUPFAM" id="SSF89260">
    <property type="entry name" value="Collagen-binding domain"/>
    <property type="match status" value="1"/>
</dbReference>
<gene>
    <name evidence="9" type="ORF">Pan97_00860</name>
</gene>
<sequence>MGSFDSDNPEVRTGLAPWLSGGASSNRSKKSSRRAKHSTANAIETLEVRSMMAGDTISSIWFEDVAGDSYERNGGGYTTDANGVIEQATQDPYTNDWIVQLSGDVASTLTSVSQVSSLLTGGGFEVEVVRGLGLVGQLLIRSEGASAEDVGAWFSSLDVISGFELDVASVFNITPNDASYSSTYGMNQIDAPEAWNKTTGSDSVVVGVIDTGVDYTHPDLAGNIWTNPGEIAGNGIDDDGNGFIDDVHGFDFVNNDGDPMDDNHHGTHVAGTIAAQGNNGRGVTGVAWNTSIMALKFLSASGAGYTSDAVRAINYATMMRTQYGVNIRVLNNSWGGGGFSSSLEAAIKASEQADILFVAAAGNDGTNNDSSPHYPSNYYVSNVISVAATDQNDNLASFSNYGASTVDIAAPGVGIYSTIAGGYYASFSGTSMASPHVAGVAALAFAYDPDATAAEVKDAILGGGDLISGLSGKVSTGMRLNAAGTLDLLNPSSNDPTPDPEPEPEPNKAPTLGSVSTDPGTVYLGETNTITITAKNVADADGSVSNVTFYRDSNGNGKWDATDAVLGSDSTVSGGLASLTISNPFTAAGSQLIFAQATDDDGAKSNLVATSVTIIQPDDYANTAAGATLVSVGSSTSGKLNYAGDVDYFRFSAVAGKTYVIDTSHSSLAGSELTLYGSNGSSQLATDSSTSGSKIVWTASSTGTVYLAVKGATSSYTGDYTLKIAESSPFQLKSGTLAILGTDGNDSISVNHTGSTVTVTMNGKSSSFDASQVKKITFDGGAGTDSARFYGTSGKETWVFRADTMTVYGSGFTWSTDNVEYNYGGASSSDSVTFYDTIANDTFTSSPTKSSMSSSGYKNEVTGARSVTARAIYGGIDTAMLYDSSGNDYFIGRGTDSYMLTSSSSISTYGFERTNVYSTGGNDQAYLYDSKGNDTFTSYGTSSVLSGSGYTNTVYNYDRVLAIAMNGGNDTATFHDTAGNDVYIARGNQATMYGADYYVLAQGFDRSVAVSTKGGNDQAFFYDTRGNDTFYSRTVESSMAGQGYANTARGFDRVHAIASAGGHDVAYLFDTQADDKLIARSNYASLQGDNFSSYAAGFDVVNAYSTEGSDKTYVGDIDFLMQYFGEWDD</sequence>
<evidence type="ECO:0000313" key="9">
    <source>
        <dbReference type="EMBL" id="QDU73119.1"/>
    </source>
</evidence>
<organism evidence="9 10">
    <name type="scientific">Bremerella volcania</name>
    <dbReference type="NCBI Taxonomy" id="2527984"/>
    <lineage>
        <taxon>Bacteria</taxon>
        <taxon>Pseudomonadati</taxon>
        <taxon>Planctomycetota</taxon>
        <taxon>Planctomycetia</taxon>
        <taxon>Pirellulales</taxon>
        <taxon>Pirellulaceae</taxon>
        <taxon>Bremerella</taxon>
    </lineage>
</organism>
<dbReference type="InterPro" id="IPR023827">
    <property type="entry name" value="Peptidase_S8_Asp-AS"/>
</dbReference>
<accession>A0A518C1L5</accession>
<protein>
    <submittedName>
        <fullName evidence="9">Thermophilic serine proteinase</fullName>
        <ecNumber evidence="9">3.4.21.-</ecNumber>
    </submittedName>
</protein>
<dbReference type="InterPro" id="IPR015500">
    <property type="entry name" value="Peptidase_S8_subtilisin-rel"/>
</dbReference>
<evidence type="ECO:0000256" key="6">
    <source>
        <dbReference type="RuleBase" id="RU003355"/>
    </source>
</evidence>
<evidence type="ECO:0000313" key="10">
    <source>
        <dbReference type="Proteomes" id="UP000318626"/>
    </source>
</evidence>
<dbReference type="InterPro" id="IPR036852">
    <property type="entry name" value="Peptidase_S8/S53_dom_sf"/>
</dbReference>
<dbReference type="Pfam" id="PF00082">
    <property type="entry name" value="Peptidase_S8"/>
    <property type="match status" value="1"/>
</dbReference>
<dbReference type="InterPro" id="IPR022398">
    <property type="entry name" value="Peptidase_S8_His-AS"/>
</dbReference>
<feature type="compositionally biased region" description="Basic residues" evidence="7">
    <location>
        <begin position="27"/>
        <end position="37"/>
    </location>
</feature>
<dbReference type="EMBL" id="CP036289">
    <property type="protein sequence ID" value="QDU73119.1"/>
    <property type="molecule type" value="Genomic_DNA"/>
</dbReference>
<comment type="similarity">
    <text evidence="1 5 6">Belongs to the peptidase S8 family.</text>
</comment>
<dbReference type="InterPro" id="IPR051048">
    <property type="entry name" value="Peptidase_S8/S53_subtilisin"/>
</dbReference>
<dbReference type="GO" id="GO:0004252">
    <property type="term" value="F:serine-type endopeptidase activity"/>
    <property type="evidence" value="ECO:0007669"/>
    <property type="project" value="UniProtKB-UniRule"/>
</dbReference>
<feature type="active site" description="Charge relay system" evidence="5">
    <location>
        <position position="265"/>
    </location>
</feature>
<evidence type="ECO:0000256" key="4">
    <source>
        <dbReference type="ARBA" id="ARBA00022825"/>
    </source>
</evidence>
<dbReference type="PROSITE" id="PS00136">
    <property type="entry name" value="SUBTILASE_ASP"/>
    <property type="match status" value="1"/>
</dbReference>
<dbReference type="PANTHER" id="PTHR43399:SF4">
    <property type="entry name" value="CELL WALL-ASSOCIATED PROTEASE"/>
    <property type="match status" value="1"/>
</dbReference>
<dbReference type="AlphaFoldDB" id="A0A518C1L5"/>
<dbReference type="EC" id="3.4.21.-" evidence="9"/>